<dbReference type="RefSeq" id="WP_168550140.1">
    <property type="nucleotide sequence ID" value="NZ_JAAXPR010000039.1"/>
</dbReference>
<organism evidence="2 3">
    <name type="scientific">Streptococcus ovuberis</name>
    <dbReference type="NCBI Taxonomy" id="1936207"/>
    <lineage>
        <taxon>Bacteria</taxon>
        <taxon>Bacillati</taxon>
        <taxon>Bacillota</taxon>
        <taxon>Bacilli</taxon>
        <taxon>Lactobacillales</taxon>
        <taxon>Streptococcaceae</taxon>
        <taxon>Streptococcus</taxon>
    </lineage>
</organism>
<dbReference type="Proteomes" id="UP000522720">
    <property type="component" value="Unassembled WGS sequence"/>
</dbReference>
<proteinExistence type="predicted"/>
<comment type="caution">
    <text evidence="2">The sequence shown here is derived from an EMBL/GenBank/DDBJ whole genome shotgun (WGS) entry which is preliminary data.</text>
</comment>
<keyword evidence="1" id="KW-1133">Transmembrane helix</keyword>
<evidence type="ECO:0000313" key="2">
    <source>
        <dbReference type="EMBL" id="NKZ21428.1"/>
    </source>
</evidence>
<gene>
    <name evidence="2" type="ORF">HF992_11525</name>
</gene>
<dbReference type="EMBL" id="JAAXPR010000039">
    <property type="protein sequence ID" value="NKZ21428.1"/>
    <property type="molecule type" value="Genomic_DNA"/>
</dbReference>
<keyword evidence="1" id="KW-0472">Membrane</keyword>
<protein>
    <submittedName>
        <fullName evidence="2">Uncharacterized protein</fullName>
    </submittedName>
</protein>
<reference evidence="2 3" key="1">
    <citation type="submission" date="2020-04" db="EMBL/GenBank/DDBJ databases">
        <title>MicrobeNet Type strains.</title>
        <authorList>
            <person name="Nicholson A.C."/>
        </authorList>
    </citation>
    <scope>NUCLEOTIDE SEQUENCE [LARGE SCALE GENOMIC DNA]</scope>
    <source>
        <strain evidence="2 3">CCUG 69612</strain>
    </source>
</reference>
<evidence type="ECO:0000256" key="1">
    <source>
        <dbReference type="SAM" id="Phobius"/>
    </source>
</evidence>
<keyword evidence="3" id="KW-1185">Reference proteome</keyword>
<accession>A0A7X6N0U3</accession>
<keyword evidence="1" id="KW-0812">Transmembrane</keyword>
<feature type="transmembrane region" description="Helical" evidence="1">
    <location>
        <begin position="20"/>
        <end position="39"/>
    </location>
</feature>
<name>A0A7X6N0U3_9STRE</name>
<sequence length="46" mass="4497">MITAEAVQGVVTSITSAVGTAAPAAMGILGAVLGVKVVVRLIKSFV</sequence>
<evidence type="ECO:0000313" key="3">
    <source>
        <dbReference type="Proteomes" id="UP000522720"/>
    </source>
</evidence>
<dbReference type="AlphaFoldDB" id="A0A7X6N0U3"/>